<dbReference type="PANTHER" id="PTHR19960:SF11">
    <property type="entry name" value="TEKTIN"/>
    <property type="match status" value="1"/>
</dbReference>
<evidence type="ECO:0000256" key="4">
    <source>
        <dbReference type="SAM" id="Coils"/>
    </source>
</evidence>
<reference evidence="5" key="1">
    <citation type="submission" date="2020-11" db="EMBL/GenBank/DDBJ databases">
        <authorList>
            <person name="Tran Van P."/>
        </authorList>
    </citation>
    <scope>NUCLEOTIDE SEQUENCE</scope>
</reference>
<dbReference type="EMBL" id="LR901205">
    <property type="protein sequence ID" value="CAD7248055.1"/>
    <property type="molecule type" value="Genomic_DNA"/>
</dbReference>
<dbReference type="GO" id="GO:0060271">
    <property type="term" value="P:cilium assembly"/>
    <property type="evidence" value="ECO:0007669"/>
    <property type="project" value="UniProtKB-UniRule"/>
</dbReference>
<keyword evidence="3" id="KW-0969">Cilium</keyword>
<dbReference type="OrthoDB" id="9886517at2759"/>
<accession>A0A7R8XCL9</accession>
<feature type="coiled-coil region" evidence="4">
    <location>
        <begin position="393"/>
        <end position="427"/>
    </location>
</feature>
<evidence type="ECO:0000313" key="6">
    <source>
        <dbReference type="Proteomes" id="UP000677054"/>
    </source>
</evidence>
<evidence type="ECO:0000256" key="2">
    <source>
        <dbReference type="ARBA" id="ARBA00022490"/>
    </source>
</evidence>
<proteinExistence type="inferred from homology"/>
<dbReference type="PRINTS" id="PR00511">
    <property type="entry name" value="TEKTIN"/>
</dbReference>
<dbReference type="AlphaFoldDB" id="A0A7R8XCL9"/>
<name>A0A7R8XCL9_9CRUS</name>
<keyword evidence="2" id="KW-0963">Cytoplasm</keyword>
<comment type="similarity">
    <text evidence="1 3">Belongs to the tektin family.</text>
</comment>
<dbReference type="PANTHER" id="PTHR19960">
    <property type="entry name" value="TEKTIN"/>
    <property type="match status" value="1"/>
</dbReference>
<keyword evidence="3" id="KW-0966">Cell projection</keyword>
<keyword evidence="3" id="KW-0282">Flagellum</keyword>
<organism evidence="5">
    <name type="scientific">Darwinula stevensoni</name>
    <dbReference type="NCBI Taxonomy" id="69355"/>
    <lineage>
        <taxon>Eukaryota</taxon>
        <taxon>Metazoa</taxon>
        <taxon>Ecdysozoa</taxon>
        <taxon>Arthropoda</taxon>
        <taxon>Crustacea</taxon>
        <taxon>Oligostraca</taxon>
        <taxon>Ostracoda</taxon>
        <taxon>Podocopa</taxon>
        <taxon>Podocopida</taxon>
        <taxon>Darwinulocopina</taxon>
        <taxon>Darwinuloidea</taxon>
        <taxon>Darwinulidae</taxon>
        <taxon>Darwinula</taxon>
    </lineage>
</organism>
<evidence type="ECO:0000256" key="3">
    <source>
        <dbReference type="RuleBase" id="RU367040"/>
    </source>
</evidence>
<dbReference type="GO" id="GO:0060294">
    <property type="term" value="P:cilium movement involved in cell motility"/>
    <property type="evidence" value="ECO:0007669"/>
    <property type="project" value="UniProtKB-UniRule"/>
</dbReference>
<sequence>MALSSIRLTRRPISQHTEMDHPNTYELEESYMLPASLWHRKRYQTTYKADYSHQLPQICGNLTNSSVLTRYTPEEWLISNQRHFNLADNTRAEAESMRSDAIRLIQDTEQKTQEGQKEAGECLGERIANIKYWQEELNTETDRLITETSRLQELKKHVTQSLEHTQQPLSIAKECLILRENRQGIDLVHDAVQEALIDECKIIQKCQKELMEALKNIDHQLDAMRKARWQLEKDQNNKFSALCIDEISHRLNNQSRSIYFYQGIEKNDNLVTVPETWADFTQRNIQHSQRERRASGQLRTKNYNLVSQCMNTLQNAWERTNAALTYRCTETSEAKNRLQNHLSKATELYDVGKHIDMLKRSIHDKMAPLKLAQTRLETRTHRPEIELCKDPAHNRLVQEVKDLEKSIESLREKLADAQVTQQSLLKTKSKLEGDIKVKCNSTFIDREKCLGIRRSFPIHNVSFTVS</sequence>
<keyword evidence="6" id="KW-1185">Reference proteome</keyword>
<dbReference type="GO" id="GO:0005634">
    <property type="term" value="C:nucleus"/>
    <property type="evidence" value="ECO:0007669"/>
    <property type="project" value="TreeGrafter"/>
</dbReference>
<dbReference type="InterPro" id="IPR048256">
    <property type="entry name" value="Tektin-like"/>
</dbReference>
<dbReference type="InterPro" id="IPR000435">
    <property type="entry name" value="Tektins"/>
</dbReference>
<evidence type="ECO:0000313" key="5">
    <source>
        <dbReference type="EMBL" id="CAD7248055.1"/>
    </source>
</evidence>
<gene>
    <name evidence="5" type="ORF">DSTB1V02_LOCUS7878</name>
</gene>
<dbReference type="GO" id="GO:0005930">
    <property type="term" value="C:axoneme"/>
    <property type="evidence" value="ECO:0007669"/>
    <property type="project" value="UniProtKB-SubCell"/>
</dbReference>
<dbReference type="EMBL" id="CAJPEV010001688">
    <property type="protein sequence ID" value="CAG0893875.1"/>
    <property type="molecule type" value="Genomic_DNA"/>
</dbReference>
<dbReference type="Proteomes" id="UP000677054">
    <property type="component" value="Unassembled WGS sequence"/>
</dbReference>
<evidence type="ECO:0000256" key="1">
    <source>
        <dbReference type="ARBA" id="ARBA00007209"/>
    </source>
</evidence>
<protein>
    <recommendedName>
        <fullName evidence="3">Tektin</fullName>
    </recommendedName>
</protein>
<dbReference type="GO" id="GO:0015630">
    <property type="term" value="C:microtubule cytoskeleton"/>
    <property type="evidence" value="ECO:0007669"/>
    <property type="project" value="UniProtKB-UniRule"/>
</dbReference>
<dbReference type="Pfam" id="PF03148">
    <property type="entry name" value="Tektin"/>
    <property type="match status" value="1"/>
</dbReference>
<keyword evidence="4" id="KW-0175">Coiled coil</keyword>
<comment type="subcellular location">
    <subcellularLocation>
        <location evidence="3">Cytoplasm</location>
        <location evidence="3">Cytoskeleton</location>
        <location evidence="3">Cilium axoneme</location>
    </subcellularLocation>
</comment>